<comment type="caution">
    <text evidence="1">The sequence shown here is derived from an EMBL/GenBank/DDBJ whole genome shotgun (WGS) entry which is preliminary data.</text>
</comment>
<name>A0ABR1JFB4_9AGAR</name>
<organism evidence="1 2">
    <name type="scientific">Marasmiellus scandens</name>
    <dbReference type="NCBI Taxonomy" id="2682957"/>
    <lineage>
        <taxon>Eukaryota</taxon>
        <taxon>Fungi</taxon>
        <taxon>Dikarya</taxon>
        <taxon>Basidiomycota</taxon>
        <taxon>Agaricomycotina</taxon>
        <taxon>Agaricomycetes</taxon>
        <taxon>Agaricomycetidae</taxon>
        <taxon>Agaricales</taxon>
        <taxon>Marasmiineae</taxon>
        <taxon>Omphalotaceae</taxon>
        <taxon>Marasmiellus</taxon>
    </lineage>
</organism>
<dbReference type="Proteomes" id="UP001498398">
    <property type="component" value="Unassembled WGS sequence"/>
</dbReference>
<protein>
    <recommendedName>
        <fullName evidence="3">F-box domain-containing protein</fullName>
    </recommendedName>
</protein>
<accession>A0ABR1JFB4</accession>
<evidence type="ECO:0000313" key="1">
    <source>
        <dbReference type="EMBL" id="KAK7455745.1"/>
    </source>
</evidence>
<evidence type="ECO:0000313" key="2">
    <source>
        <dbReference type="Proteomes" id="UP001498398"/>
    </source>
</evidence>
<evidence type="ECO:0008006" key="3">
    <source>
        <dbReference type="Google" id="ProtNLM"/>
    </source>
</evidence>
<dbReference type="EMBL" id="JBANRG010000022">
    <property type="protein sequence ID" value="KAK7455745.1"/>
    <property type="molecule type" value="Genomic_DNA"/>
</dbReference>
<gene>
    <name evidence="1" type="ORF">VKT23_010777</name>
</gene>
<sequence length="468" mass="52552">MQDASTQEEQPQIPQELIDRIVEELFGDKDSLHSCALTSQSFRVPSQKCLFHRIELYAEKQRWSHRGASFDEFTLNLCERLYSLFETSPHLANYIKDLAIFDPGDTWLTEENSLPFILPLLTNLERIYISGGLWEASLCIEDMLTPVKESLCAAIHSPKITHVGFQGVEFGSINDILSFLAGSTGLKSLTLFSVDVTDEESGSDSGEPSGNQSLQCQLSSLSLFVKDPVLPHLVNWLTQSGSLNHLLQFSFIAENTEQLSIIDRVVLASKSSLQETNITLGSRVGDDDDDDDVEDHNNIPPSIPDLTPTHTLNLGFFMSSDNCQSVLNWWCNALDYASDSKSNLETVNMYILTEADEVDDFEYSAPGWERLDKILAENLARKDGDGVKLNIQLKLTEEMYREDEDDDDEEEVAQLHEISCEAMRKLGGAFPLLNQKKRLFVGEMTESVLSYFSRFFGTQLKTPTSQSV</sequence>
<reference evidence="1 2" key="1">
    <citation type="submission" date="2024-01" db="EMBL/GenBank/DDBJ databases">
        <title>A draft genome for the cacao thread blight pathogen Marasmiellus scandens.</title>
        <authorList>
            <person name="Baruah I.K."/>
            <person name="Leung J."/>
            <person name="Bukari Y."/>
            <person name="Amoako-Attah I."/>
            <person name="Meinhardt L.W."/>
            <person name="Bailey B.A."/>
            <person name="Cohen S.P."/>
        </authorList>
    </citation>
    <scope>NUCLEOTIDE SEQUENCE [LARGE SCALE GENOMIC DNA]</scope>
    <source>
        <strain evidence="1 2">GH-19</strain>
    </source>
</reference>
<proteinExistence type="predicted"/>
<keyword evidence="2" id="KW-1185">Reference proteome</keyword>